<feature type="compositionally biased region" description="Basic and acidic residues" evidence="7">
    <location>
        <begin position="114"/>
        <end position="123"/>
    </location>
</feature>
<organism evidence="8 9">
    <name type="scientific">Candidatus Nomurabacteria bacterium GW2011_GWA1_46_11</name>
    <dbReference type="NCBI Taxonomy" id="1618732"/>
    <lineage>
        <taxon>Bacteria</taxon>
        <taxon>Candidatus Nomuraibacteriota</taxon>
    </lineage>
</organism>
<evidence type="ECO:0000313" key="8">
    <source>
        <dbReference type="EMBL" id="KKU22153.1"/>
    </source>
</evidence>
<dbReference type="PANTHER" id="PTHR21569:SF1">
    <property type="entry name" value="SMALL RIBOSOMAL SUBUNIT PROTEIN US9M"/>
    <property type="match status" value="1"/>
</dbReference>
<dbReference type="InterPro" id="IPR023035">
    <property type="entry name" value="Ribosomal_uS9_bac/plastid"/>
</dbReference>
<dbReference type="EMBL" id="LCLS01000006">
    <property type="protein sequence ID" value="KKU22153.1"/>
    <property type="molecule type" value="Genomic_DNA"/>
</dbReference>
<dbReference type="AlphaFoldDB" id="A0A0G1QWJ3"/>
<dbReference type="InterPro" id="IPR020574">
    <property type="entry name" value="Ribosomal_uS9_CS"/>
</dbReference>
<dbReference type="InterPro" id="IPR000754">
    <property type="entry name" value="Ribosomal_uS9"/>
</dbReference>
<dbReference type="PROSITE" id="PS00360">
    <property type="entry name" value="RIBOSOMAL_S9"/>
    <property type="match status" value="1"/>
</dbReference>
<dbReference type="HAMAP" id="MF_00532_B">
    <property type="entry name" value="Ribosomal_uS9_B"/>
    <property type="match status" value="1"/>
</dbReference>
<dbReference type="Proteomes" id="UP000034107">
    <property type="component" value="Unassembled WGS sequence"/>
</dbReference>
<accession>A0A0G1QWJ3</accession>
<name>A0A0G1QWJ3_9BACT</name>
<keyword evidence="2 5" id="KW-0689">Ribosomal protein</keyword>
<evidence type="ECO:0000256" key="1">
    <source>
        <dbReference type="ARBA" id="ARBA00005251"/>
    </source>
</evidence>
<feature type="region of interest" description="Disordered" evidence="7">
    <location>
        <begin position="113"/>
        <end position="138"/>
    </location>
</feature>
<evidence type="ECO:0000256" key="3">
    <source>
        <dbReference type="ARBA" id="ARBA00023274"/>
    </source>
</evidence>
<sequence>MAKESEKKYFEGLGRRKSAIARVRFYPAGKGGTFMVNGKGHKEYFVTERYRASAFSPMTILDSGVKKDAEVSVRIKGGGIMSQAEAVTVGLARALVKFDGELKERLRAAGYLTRDPRQVERKKPGLKKARRAPQWKKR</sequence>
<dbReference type="InterPro" id="IPR020568">
    <property type="entry name" value="Ribosomal_Su5_D2-typ_SF"/>
</dbReference>
<dbReference type="InterPro" id="IPR014721">
    <property type="entry name" value="Ribsml_uS5_D2-typ_fold_subgr"/>
</dbReference>
<dbReference type="GO" id="GO:0015935">
    <property type="term" value="C:small ribosomal subunit"/>
    <property type="evidence" value="ECO:0007669"/>
    <property type="project" value="TreeGrafter"/>
</dbReference>
<keyword evidence="3 5" id="KW-0687">Ribonucleoprotein</keyword>
<dbReference type="GO" id="GO:0003723">
    <property type="term" value="F:RNA binding"/>
    <property type="evidence" value="ECO:0007669"/>
    <property type="project" value="TreeGrafter"/>
</dbReference>
<dbReference type="GO" id="GO:0003735">
    <property type="term" value="F:structural constituent of ribosome"/>
    <property type="evidence" value="ECO:0007669"/>
    <property type="project" value="InterPro"/>
</dbReference>
<dbReference type="Gene3D" id="3.30.230.10">
    <property type="match status" value="1"/>
</dbReference>
<dbReference type="PATRIC" id="fig|1618732.3.peg.325"/>
<comment type="similarity">
    <text evidence="1 5 6">Belongs to the universal ribosomal protein uS9 family.</text>
</comment>
<gene>
    <name evidence="5" type="primary">rpsI</name>
    <name evidence="8" type="ORF">UX31_C0006G0065</name>
</gene>
<dbReference type="NCBIfam" id="NF001099">
    <property type="entry name" value="PRK00132.1"/>
    <property type="match status" value="1"/>
</dbReference>
<evidence type="ECO:0000256" key="5">
    <source>
        <dbReference type="HAMAP-Rule" id="MF_00532"/>
    </source>
</evidence>
<dbReference type="Pfam" id="PF00380">
    <property type="entry name" value="Ribosomal_S9"/>
    <property type="match status" value="1"/>
</dbReference>
<protein>
    <recommendedName>
        <fullName evidence="4 5">Small ribosomal subunit protein uS9</fullName>
    </recommendedName>
</protein>
<evidence type="ECO:0000256" key="4">
    <source>
        <dbReference type="ARBA" id="ARBA00035259"/>
    </source>
</evidence>
<proteinExistence type="inferred from homology"/>
<evidence type="ECO:0000256" key="7">
    <source>
        <dbReference type="SAM" id="MobiDB-lite"/>
    </source>
</evidence>
<evidence type="ECO:0000256" key="6">
    <source>
        <dbReference type="RuleBase" id="RU003815"/>
    </source>
</evidence>
<dbReference type="PANTHER" id="PTHR21569">
    <property type="entry name" value="RIBOSOMAL PROTEIN S9"/>
    <property type="match status" value="1"/>
</dbReference>
<dbReference type="GO" id="GO:0005737">
    <property type="term" value="C:cytoplasm"/>
    <property type="evidence" value="ECO:0007669"/>
    <property type="project" value="UniProtKB-ARBA"/>
</dbReference>
<dbReference type="GO" id="GO:0006412">
    <property type="term" value="P:translation"/>
    <property type="evidence" value="ECO:0007669"/>
    <property type="project" value="UniProtKB-UniRule"/>
</dbReference>
<reference evidence="8 9" key="1">
    <citation type="journal article" date="2015" name="Nature">
        <title>rRNA introns, odd ribosomes, and small enigmatic genomes across a large radiation of phyla.</title>
        <authorList>
            <person name="Brown C.T."/>
            <person name="Hug L.A."/>
            <person name="Thomas B.C."/>
            <person name="Sharon I."/>
            <person name="Castelle C.J."/>
            <person name="Singh A."/>
            <person name="Wilkins M.J."/>
            <person name="Williams K.H."/>
            <person name="Banfield J.F."/>
        </authorList>
    </citation>
    <scope>NUCLEOTIDE SEQUENCE [LARGE SCALE GENOMIC DNA]</scope>
</reference>
<evidence type="ECO:0000313" key="9">
    <source>
        <dbReference type="Proteomes" id="UP000034107"/>
    </source>
</evidence>
<evidence type="ECO:0000256" key="2">
    <source>
        <dbReference type="ARBA" id="ARBA00022980"/>
    </source>
</evidence>
<dbReference type="SUPFAM" id="SSF54211">
    <property type="entry name" value="Ribosomal protein S5 domain 2-like"/>
    <property type="match status" value="1"/>
</dbReference>
<comment type="caution">
    <text evidence="8">The sequence shown here is derived from an EMBL/GenBank/DDBJ whole genome shotgun (WGS) entry which is preliminary data.</text>
</comment>
<feature type="compositionally biased region" description="Basic residues" evidence="7">
    <location>
        <begin position="124"/>
        <end position="138"/>
    </location>
</feature>